<evidence type="ECO:0000256" key="1">
    <source>
        <dbReference type="SAM" id="MobiDB-lite"/>
    </source>
</evidence>
<keyword evidence="3" id="KW-1185">Reference proteome</keyword>
<evidence type="ECO:0000313" key="2">
    <source>
        <dbReference type="EMBL" id="QDT61518.1"/>
    </source>
</evidence>
<accession>A0A517SZE3</accession>
<reference evidence="2 3" key="1">
    <citation type="submission" date="2019-02" db="EMBL/GenBank/DDBJ databases">
        <title>Deep-cultivation of Planctomycetes and their phenomic and genomic characterization uncovers novel biology.</title>
        <authorList>
            <person name="Wiegand S."/>
            <person name="Jogler M."/>
            <person name="Boedeker C."/>
            <person name="Pinto D."/>
            <person name="Vollmers J."/>
            <person name="Rivas-Marin E."/>
            <person name="Kohn T."/>
            <person name="Peeters S.H."/>
            <person name="Heuer A."/>
            <person name="Rast P."/>
            <person name="Oberbeckmann S."/>
            <person name="Bunk B."/>
            <person name="Jeske O."/>
            <person name="Meyerdierks A."/>
            <person name="Storesund J.E."/>
            <person name="Kallscheuer N."/>
            <person name="Luecker S."/>
            <person name="Lage O.M."/>
            <person name="Pohl T."/>
            <person name="Merkel B.J."/>
            <person name="Hornburger P."/>
            <person name="Mueller R.-W."/>
            <person name="Bruemmer F."/>
            <person name="Labrenz M."/>
            <person name="Spormann A.M."/>
            <person name="Op den Camp H."/>
            <person name="Overmann J."/>
            <person name="Amann R."/>
            <person name="Jetten M.S.M."/>
            <person name="Mascher T."/>
            <person name="Medema M.H."/>
            <person name="Devos D.P."/>
            <person name="Kaster A.-K."/>
            <person name="Ovreas L."/>
            <person name="Rohde M."/>
            <person name="Galperin M.Y."/>
            <person name="Jogler C."/>
        </authorList>
    </citation>
    <scope>NUCLEOTIDE SEQUENCE [LARGE SCALE GENOMIC DNA]</scope>
    <source>
        <strain evidence="2 3">SV_7m_r</strain>
    </source>
</reference>
<dbReference type="EMBL" id="CP036272">
    <property type="protein sequence ID" value="QDT61518.1"/>
    <property type="molecule type" value="Genomic_DNA"/>
</dbReference>
<sequence>MLNDNQSSAANRTWIMEPIIRWGHWVQEQISFIEPPALHRFGTRRAVFNEQEYGRSTEKPTAPRSTAE</sequence>
<proteinExistence type="predicted"/>
<organism evidence="2 3">
    <name type="scientific">Stieleria bergensis</name>
    <dbReference type="NCBI Taxonomy" id="2528025"/>
    <lineage>
        <taxon>Bacteria</taxon>
        <taxon>Pseudomonadati</taxon>
        <taxon>Planctomycetota</taxon>
        <taxon>Planctomycetia</taxon>
        <taxon>Pirellulales</taxon>
        <taxon>Pirellulaceae</taxon>
        <taxon>Stieleria</taxon>
    </lineage>
</organism>
<name>A0A517SZE3_9BACT</name>
<dbReference type="RefSeq" id="WP_145275640.1">
    <property type="nucleotide sequence ID" value="NZ_CP036272.1"/>
</dbReference>
<gene>
    <name evidence="2" type="ORF">SV7mr_40550</name>
</gene>
<dbReference type="Proteomes" id="UP000315003">
    <property type="component" value="Chromosome"/>
</dbReference>
<protein>
    <submittedName>
        <fullName evidence="2">Uncharacterized protein</fullName>
    </submittedName>
</protein>
<dbReference type="AlphaFoldDB" id="A0A517SZE3"/>
<feature type="region of interest" description="Disordered" evidence="1">
    <location>
        <begin position="49"/>
        <end position="68"/>
    </location>
</feature>
<evidence type="ECO:0000313" key="3">
    <source>
        <dbReference type="Proteomes" id="UP000315003"/>
    </source>
</evidence>